<dbReference type="Pfam" id="PF06985">
    <property type="entry name" value="HET"/>
    <property type="match status" value="1"/>
</dbReference>
<feature type="domain" description="Heterokaryon incompatibility" evidence="1">
    <location>
        <begin position="242"/>
        <end position="390"/>
    </location>
</feature>
<dbReference type="AlphaFoldDB" id="A0A6A5QS74"/>
<sequence>MARSTYPFGTTFKSKLCDVCKKSLQLAFGTLKDGSSKKIPHHVTKESLIESILLRSCHLCRFMIYHLKSHWGLHHRTGVQDLKEEPTTLTEDDFKDSDFHLESYPSDRLVILSYLLELPETLNFHAQVTEYGQGTDGVFGLLEFDCHDLHQDQSKSAVPRFWIFDEQAFGEKPTASRPNANTSADSSQLMLNEWLEQCSKHDTCSAQEPTFLPTRLLDLGDVDTNGQARLVLSENLDMRTRYVTLSHCWGGDVPFQLRADTELDTMKMMMRGFPVSEMPKTFRDAVAVARWADVRYIWIDSCCIIQNDAADWAKEAKTMRKVYQHTYFNISADHSENSDGGLFYDRLAYKYTPCAYNASNIGDVFVLPQFDLIHPLTESPIAERAWVIQERFLSPRILHFTTDQLFWECAGTYACETFPHGVPHVYDNSTSWHYRTPASLAQTAANDKPGAYEVWGRICQDYSRCKLSYLSDKLIAFAGIAGEFQSRFPDDTYLAGLWRGDLYSGLLWKATALDGWPTQPNGSHEHFADPYITAAEPETYRAPSWSWLGKDCGIAWQTLARHTPRALVEIVDAHVHLVDGNDCTADIRGGYIKLRGHLRAAQWSKTGHVECIILDGKSGDALLVPPEDASSPPKVDSFQIQRDTGMQFPAMDIVCLPVRLSVSKRKVSLDNPVIEGLILAPTSNDNEYKRLGYFEANGEGYCQALFYQLRALGNEVSQPWTELDLKPNAAGILKEGGGAMAGFDYKEELFALVPESVFYIV</sequence>
<name>A0A6A5QS74_AMPQU</name>
<dbReference type="InterPro" id="IPR010730">
    <property type="entry name" value="HET"/>
</dbReference>
<reference evidence="2" key="1">
    <citation type="journal article" date="2020" name="Stud. Mycol.">
        <title>101 Dothideomycetes genomes: a test case for predicting lifestyles and emergence of pathogens.</title>
        <authorList>
            <person name="Haridas S."/>
            <person name="Albert R."/>
            <person name="Binder M."/>
            <person name="Bloem J."/>
            <person name="Labutti K."/>
            <person name="Salamov A."/>
            <person name="Andreopoulos B."/>
            <person name="Baker S."/>
            <person name="Barry K."/>
            <person name="Bills G."/>
            <person name="Bluhm B."/>
            <person name="Cannon C."/>
            <person name="Castanera R."/>
            <person name="Culley D."/>
            <person name="Daum C."/>
            <person name="Ezra D."/>
            <person name="Gonzalez J."/>
            <person name="Henrissat B."/>
            <person name="Kuo A."/>
            <person name="Liang C."/>
            <person name="Lipzen A."/>
            <person name="Lutzoni F."/>
            <person name="Magnuson J."/>
            <person name="Mondo S."/>
            <person name="Nolan M."/>
            <person name="Ohm R."/>
            <person name="Pangilinan J."/>
            <person name="Park H.-J."/>
            <person name="Ramirez L."/>
            <person name="Alfaro M."/>
            <person name="Sun H."/>
            <person name="Tritt A."/>
            <person name="Yoshinaga Y."/>
            <person name="Zwiers L.-H."/>
            <person name="Turgeon B."/>
            <person name="Goodwin S."/>
            <person name="Spatafora J."/>
            <person name="Crous P."/>
            <person name="Grigoriev I."/>
        </authorList>
    </citation>
    <scope>NUCLEOTIDE SEQUENCE</scope>
    <source>
        <strain evidence="2">HMLAC05119</strain>
    </source>
</reference>
<evidence type="ECO:0000313" key="2">
    <source>
        <dbReference type="EMBL" id="KAF1918219.1"/>
    </source>
</evidence>
<dbReference type="Proteomes" id="UP000800096">
    <property type="component" value="Unassembled WGS sequence"/>
</dbReference>
<dbReference type="PANTHER" id="PTHR33112">
    <property type="entry name" value="DOMAIN PROTEIN, PUTATIVE-RELATED"/>
    <property type="match status" value="1"/>
</dbReference>
<keyword evidence="3" id="KW-1185">Reference proteome</keyword>
<dbReference type="EMBL" id="ML979134">
    <property type="protein sequence ID" value="KAF1918219.1"/>
    <property type="molecule type" value="Genomic_DNA"/>
</dbReference>
<gene>
    <name evidence="2" type="ORF">BDU57DRAFT_192145</name>
</gene>
<evidence type="ECO:0000259" key="1">
    <source>
        <dbReference type="Pfam" id="PF06985"/>
    </source>
</evidence>
<evidence type="ECO:0000313" key="3">
    <source>
        <dbReference type="Proteomes" id="UP000800096"/>
    </source>
</evidence>
<dbReference type="OrthoDB" id="3772220at2759"/>
<accession>A0A6A5QS74</accession>
<dbReference type="PANTHER" id="PTHR33112:SF10">
    <property type="entry name" value="TOL"/>
    <property type="match status" value="1"/>
</dbReference>
<protein>
    <submittedName>
        <fullName evidence="2">Heterokaryon incompatibility protein-domain-containing protein</fullName>
    </submittedName>
</protein>
<organism evidence="2 3">
    <name type="scientific">Ampelomyces quisqualis</name>
    <name type="common">Powdery mildew agent</name>
    <dbReference type="NCBI Taxonomy" id="50730"/>
    <lineage>
        <taxon>Eukaryota</taxon>
        <taxon>Fungi</taxon>
        <taxon>Dikarya</taxon>
        <taxon>Ascomycota</taxon>
        <taxon>Pezizomycotina</taxon>
        <taxon>Dothideomycetes</taxon>
        <taxon>Pleosporomycetidae</taxon>
        <taxon>Pleosporales</taxon>
        <taxon>Pleosporineae</taxon>
        <taxon>Phaeosphaeriaceae</taxon>
        <taxon>Ampelomyces</taxon>
    </lineage>
</organism>
<proteinExistence type="predicted"/>